<dbReference type="InterPro" id="IPR015943">
    <property type="entry name" value="WD40/YVTN_repeat-like_dom_sf"/>
</dbReference>
<evidence type="ECO:0008006" key="2">
    <source>
        <dbReference type="Google" id="ProtNLM"/>
    </source>
</evidence>
<gene>
    <name evidence="1" type="ORF">ENN51_09060</name>
</gene>
<organism evidence="1">
    <name type="scientific">candidate division WOR-3 bacterium</name>
    <dbReference type="NCBI Taxonomy" id="2052148"/>
    <lineage>
        <taxon>Bacteria</taxon>
        <taxon>Bacteria division WOR-3</taxon>
    </lineage>
</organism>
<dbReference type="Proteomes" id="UP000885672">
    <property type="component" value="Unassembled WGS sequence"/>
</dbReference>
<sequence length="477" mass="52696">MTAPLLLAALALIYNPADWLHYPAMNRVRGIAAATNRLYVAVPAGVYIFSRHGNEHLTTVTAADGLTGAVRYCAYNPARNELLIITETALYAYHEDPPRLRLLDPPFTRVHSVGISPGAAWLETDKGLYRRGRPGEDLVPESNLPLEADWYGARDTLTARDFPQLTPYFITDDQLITHDLGAARLDPRSRRLYVAARDYGLLVYNLTSGLPERHLRYGPPPGRVRRLTSFPQDGSLWFLADDHSLIITADNQWRYARTRVADIILPPDLRRLAGVRELIARAGLRLNAVIGDSHRFLAATDEGLYIYDTTGTELRLGTGDLRPLALALAGPDTLLIGTDAGLLTLTGDSLRPTPDPFDRSGFGIYAIAVADDGTRWYGAFGGILRHTPDGEWEHIIPPGFDLGRPVRALAAADSILFIPHDRGITAWNLRTNAWEEIGLREGLPASEVTALYADDRHLWIAGPGMVSRFDHARGLPR</sequence>
<evidence type="ECO:0000313" key="1">
    <source>
        <dbReference type="EMBL" id="HDR00415.1"/>
    </source>
</evidence>
<dbReference type="Gene3D" id="2.130.10.10">
    <property type="entry name" value="YVTN repeat-like/Quinoprotein amine dehydrogenase"/>
    <property type="match status" value="1"/>
</dbReference>
<name>A0A7V0XG28_UNCW3</name>
<comment type="caution">
    <text evidence="1">The sequence shown here is derived from an EMBL/GenBank/DDBJ whole genome shotgun (WGS) entry which is preliminary data.</text>
</comment>
<dbReference type="AlphaFoldDB" id="A0A7V0XG28"/>
<dbReference type="SUPFAM" id="SSF69322">
    <property type="entry name" value="Tricorn protease domain 2"/>
    <property type="match status" value="1"/>
</dbReference>
<accession>A0A7V0XG28</accession>
<reference evidence="1" key="1">
    <citation type="journal article" date="2020" name="mSystems">
        <title>Genome- and Community-Level Interaction Insights into Carbon Utilization and Element Cycling Functions of Hydrothermarchaeota in Hydrothermal Sediment.</title>
        <authorList>
            <person name="Zhou Z."/>
            <person name="Liu Y."/>
            <person name="Xu W."/>
            <person name="Pan J."/>
            <person name="Luo Z.H."/>
            <person name="Li M."/>
        </authorList>
    </citation>
    <scope>NUCLEOTIDE SEQUENCE [LARGE SCALE GENOMIC DNA]</scope>
    <source>
        <strain evidence="1">SpSt-1182</strain>
    </source>
</reference>
<protein>
    <recommendedName>
        <fullName evidence="2">WD40 repeat domain-containing protein</fullName>
    </recommendedName>
</protein>
<dbReference type="EMBL" id="DSBX01000348">
    <property type="protein sequence ID" value="HDR00415.1"/>
    <property type="molecule type" value="Genomic_DNA"/>
</dbReference>
<proteinExistence type="predicted"/>